<sequence>MKTIDLSYEDCTIEDMKVFKVDEAQWIAAPSLLHALAFYDEQVGLEVEYLKDIEECEIEEMGMWDSTEIMQSEKEAFEQGKLKIYEPQKNKKMEFGDYGVFAGELCKWTSFADVIKSQEVGTYVIACTEY</sequence>
<dbReference type="Proteomes" id="UP001241571">
    <property type="component" value="Unassembled WGS sequence"/>
</dbReference>
<dbReference type="AlphaFoldDB" id="A0ABD4ZWI6"/>
<comment type="caution">
    <text evidence="1">The sequence shown here is derived from an EMBL/GenBank/DDBJ whole genome shotgun (WGS) entry which is preliminary data.</text>
</comment>
<accession>A0ABD4ZWI6</accession>
<reference evidence="1 2" key="1">
    <citation type="submission" date="2023-06" db="EMBL/GenBank/DDBJ databases">
        <title>Acute promotion of culturable opportunistic pathogens and persistent increase of antibiotic resistance following antibiotic exposure in mouse gut microbiota.</title>
        <authorList>
            <person name="Li L."/>
            <person name="Wang B."/>
            <person name="Sun Y."/>
            <person name="Wang M."/>
            <person name="Xu H."/>
        </authorList>
    </citation>
    <scope>NUCLEOTIDE SEQUENCE [LARGE SCALE GENOMIC DNA]</scope>
    <source>
        <strain evidence="1 2">CRI2_2</strain>
    </source>
</reference>
<name>A0ABD4ZWI6_ENTGA</name>
<dbReference type="RefSeq" id="WP_103301151.1">
    <property type="nucleotide sequence ID" value="NZ_CP078507.1"/>
</dbReference>
<organism evidence="1 2">
    <name type="scientific">Enterococcus gallinarum</name>
    <dbReference type="NCBI Taxonomy" id="1353"/>
    <lineage>
        <taxon>Bacteria</taxon>
        <taxon>Bacillati</taxon>
        <taxon>Bacillota</taxon>
        <taxon>Bacilli</taxon>
        <taxon>Lactobacillales</taxon>
        <taxon>Enterococcaceae</taxon>
        <taxon>Enterococcus</taxon>
    </lineage>
</organism>
<evidence type="ECO:0000313" key="2">
    <source>
        <dbReference type="Proteomes" id="UP001241571"/>
    </source>
</evidence>
<gene>
    <name evidence="1" type="ORF">QRX88_15575</name>
</gene>
<evidence type="ECO:0008006" key="3">
    <source>
        <dbReference type="Google" id="ProtNLM"/>
    </source>
</evidence>
<dbReference type="EMBL" id="JASUBT010000013">
    <property type="protein sequence ID" value="MDL4937124.1"/>
    <property type="molecule type" value="Genomic_DNA"/>
</dbReference>
<protein>
    <recommendedName>
        <fullName evidence="3">DUF1642 domain-containing protein</fullName>
    </recommendedName>
</protein>
<proteinExistence type="predicted"/>
<evidence type="ECO:0000313" key="1">
    <source>
        <dbReference type="EMBL" id="MDL4937124.1"/>
    </source>
</evidence>